<keyword evidence="3" id="KW-1185">Reference proteome</keyword>
<feature type="compositionally biased region" description="Acidic residues" evidence="1">
    <location>
        <begin position="535"/>
        <end position="545"/>
    </location>
</feature>
<feature type="compositionally biased region" description="Low complexity" evidence="1">
    <location>
        <begin position="301"/>
        <end position="314"/>
    </location>
</feature>
<protein>
    <submittedName>
        <fullName evidence="2">Uncharacterized protein</fullName>
    </submittedName>
</protein>
<dbReference type="EMBL" id="JAPDMZ010000032">
    <property type="protein sequence ID" value="KAK0554947.1"/>
    <property type="molecule type" value="Genomic_DNA"/>
</dbReference>
<feature type="compositionally biased region" description="Low complexity" evidence="1">
    <location>
        <begin position="458"/>
        <end position="476"/>
    </location>
</feature>
<name>A0AAN6GT17_9BASI</name>
<feature type="compositionally biased region" description="Acidic residues" evidence="1">
    <location>
        <begin position="196"/>
        <end position="211"/>
    </location>
</feature>
<organism evidence="2 3">
    <name type="scientific">Tilletia horrida</name>
    <dbReference type="NCBI Taxonomy" id="155126"/>
    <lineage>
        <taxon>Eukaryota</taxon>
        <taxon>Fungi</taxon>
        <taxon>Dikarya</taxon>
        <taxon>Basidiomycota</taxon>
        <taxon>Ustilaginomycotina</taxon>
        <taxon>Exobasidiomycetes</taxon>
        <taxon>Tilletiales</taxon>
        <taxon>Tilletiaceae</taxon>
        <taxon>Tilletia</taxon>
    </lineage>
</organism>
<evidence type="ECO:0000313" key="2">
    <source>
        <dbReference type="EMBL" id="KAK0554947.1"/>
    </source>
</evidence>
<sequence>MRLGIDDILADLDRIQHSQDQAHAVNQKDEQQHEEHLLHLLTTFQPQHELIQALSHSRSLLLTTDPIDSLHPRIAHIQSALDHRSQNWAAAIQHLSLPLSSLPPLSLSKQQQPQPRPRSLPNNKRKKVRRNARQALWHDDDSWQAEKLAVQRAISEDHIDIPQQPAVVPPHTLAPPLPAESTISRSSSLSLQPEQSQEDDEDDDEEDDAWAFEDSHQGDSHLNSPLPPASSTSPVPPSTALSPQPSHQEGEEEDDDAWTFDQSSPVAAHHPKEEDLSVSKSAAEVTAPSAARIEESLTRLAQEPAHAQDQQQQQEGEDSWNFDQPSPVAATPPETLATHTSAAAEVPEPSAGITAPSVAPLEQAPISQHQEQQEEEQDESWGLDQTSTNAATEPEGEPSDTIAAAEVREPSESSTGAPLTQSTHTPQTNHQEQEPEEEDDSWAFDQTSSNGAPQPEPTTHSSTTAAAEAQADFGTTHQEVEADEADDAWTFDDVVPSPAKDAGRGVGGQAPQQATKAESSLPQTAPALALQGAAVEDEEEDAWDL</sequence>
<comment type="caution">
    <text evidence="2">The sequence shown here is derived from an EMBL/GenBank/DDBJ whole genome shotgun (WGS) entry which is preliminary data.</text>
</comment>
<dbReference type="AlphaFoldDB" id="A0AAN6GT17"/>
<feature type="compositionally biased region" description="Basic residues" evidence="1">
    <location>
        <begin position="123"/>
        <end position="132"/>
    </location>
</feature>
<gene>
    <name evidence="2" type="ORF">OC846_001898</name>
</gene>
<accession>A0AAN6GT17</accession>
<feature type="region of interest" description="Disordered" evidence="1">
    <location>
        <begin position="103"/>
        <end position="139"/>
    </location>
</feature>
<proteinExistence type="predicted"/>
<evidence type="ECO:0000313" key="3">
    <source>
        <dbReference type="Proteomes" id="UP001176517"/>
    </source>
</evidence>
<dbReference type="Proteomes" id="UP001176517">
    <property type="component" value="Unassembled WGS sequence"/>
</dbReference>
<feature type="compositionally biased region" description="Polar residues" evidence="1">
    <location>
        <begin position="412"/>
        <end position="430"/>
    </location>
</feature>
<feature type="compositionally biased region" description="Low complexity" evidence="1">
    <location>
        <begin position="229"/>
        <end position="243"/>
    </location>
</feature>
<feature type="compositionally biased region" description="Acidic residues" evidence="1">
    <location>
        <begin position="481"/>
        <end position="490"/>
    </location>
</feature>
<reference evidence="2" key="1">
    <citation type="journal article" date="2023" name="PhytoFront">
        <title>Draft Genome Resources of Seven Strains of Tilletia horrida, Causal Agent of Kernel Smut of Rice.</title>
        <authorList>
            <person name="Khanal S."/>
            <person name="Antony Babu S."/>
            <person name="Zhou X.G."/>
        </authorList>
    </citation>
    <scope>NUCLEOTIDE SEQUENCE</scope>
    <source>
        <strain evidence="2">TX6</strain>
    </source>
</reference>
<feature type="compositionally biased region" description="Polar residues" evidence="1">
    <location>
        <begin position="510"/>
        <end position="523"/>
    </location>
</feature>
<feature type="compositionally biased region" description="Low complexity" evidence="1">
    <location>
        <begin position="180"/>
        <end position="195"/>
    </location>
</feature>
<feature type="compositionally biased region" description="Low complexity" evidence="1">
    <location>
        <begin position="103"/>
        <end position="122"/>
    </location>
</feature>
<feature type="region of interest" description="Disordered" evidence="1">
    <location>
        <begin position="165"/>
        <end position="545"/>
    </location>
</feature>
<evidence type="ECO:0000256" key="1">
    <source>
        <dbReference type="SAM" id="MobiDB-lite"/>
    </source>
</evidence>